<dbReference type="SUPFAM" id="SSF53756">
    <property type="entry name" value="UDP-Glycosyltransferase/glycogen phosphorylase"/>
    <property type="match status" value="2"/>
</dbReference>
<reference evidence="10 11" key="1">
    <citation type="submission" date="2017-10" db="EMBL/GenBank/DDBJ databases">
        <title>Whole genome sequencing of members of genus Pseudoxanthomonas.</title>
        <authorList>
            <person name="Kumar S."/>
            <person name="Bansal K."/>
            <person name="Kaur A."/>
            <person name="Patil P."/>
            <person name="Sharma S."/>
            <person name="Patil P.B."/>
        </authorList>
    </citation>
    <scope>NUCLEOTIDE SEQUENCE [LARGE SCALE GENOMIC DNA]</scope>
    <source>
        <strain evidence="10 11">DSM 17801</strain>
    </source>
</reference>
<evidence type="ECO:0000313" key="11">
    <source>
        <dbReference type="Proteomes" id="UP000788419"/>
    </source>
</evidence>
<evidence type="ECO:0000256" key="2">
    <source>
        <dbReference type="ARBA" id="ARBA00010488"/>
    </source>
</evidence>
<evidence type="ECO:0000256" key="3">
    <source>
        <dbReference type="ARBA" id="ARBA00022475"/>
    </source>
</evidence>
<dbReference type="InterPro" id="IPR019734">
    <property type="entry name" value="TPR_rpt"/>
</dbReference>
<feature type="domain" description="Glycosyl transferase family 1" evidence="9">
    <location>
        <begin position="1128"/>
        <end position="1269"/>
    </location>
</feature>
<evidence type="ECO:0000256" key="7">
    <source>
        <dbReference type="PROSITE-ProRule" id="PRU00339"/>
    </source>
</evidence>
<dbReference type="Gene3D" id="1.25.40.10">
    <property type="entry name" value="Tetratricopeptide repeat domain"/>
    <property type="match status" value="3"/>
</dbReference>
<dbReference type="InterPro" id="IPR011990">
    <property type="entry name" value="TPR-like_helical_dom_sf"/>
</dbReference>
<dbReference type="Gene3D" id="3.40.50.11820">
    <property type="match status" value="1"/>
</dbReference>
<evidence type="ECO:0000256" key="8">
    <source>
        <dbReference type="SAM" id="MobiDB-lite"/>
    </source>
</evidence>
<keyword evidence="4" id="KW-0808">Transferase</keyword>
<dbReference type="InterPro" id="IPR007554">
    <property type="entry name" value="Glycerophosphate_synth"/>
</dbReference>
<evidence type="ECO:0000256" key="5">
    <source>
        <dbReference type="ARBA" id="ARBA00022944"/>
    </source>
</evidence>
<dbReference type="Pfam" id="PF13181">
    <property type="entry name" value="TPR_8"/>
    <property type="match status" value="1"/>
</dbReference>
<dbReference type="InterPro" id="IPR001296">
    <property type="entry name" value="Glyco_trans_1"/>
</dbReference>
<name>A0ABQ6Z688_9GAMM</name>
<comment type="similarity">
    <text evidence="2">Belongs to the CDP-glycerol glycerophosphotransferase family.</text>
</comment>
<dbReference type="PANTHER" id="PTHR37316">
    <property type="entry name" value="TEICHOIC ACID GLYCEROL-PHOSPHATE PRIMASE"/>
    <property type="match status" value="1"/>
</dbReference>
<dbReference type="PROSITE" id="PS50005">
    <property type="entry name" value="TPR"/>
    <property type="match status" value="2"/>
</dbReference>
<dbReference type="InterPro" id="IPR043149">
    <property type="entry name" value="TagF_N"/>
</dbReference>
<feature type="repeat" description="TPR" evidence="7">
    <location>
        <begin position="304"/>
        <end position="337"/>
    </location>
</feature>
<organism evidence="10 11">
    <name type="scientific">Pseudoxanthomonas daejeonensis</name>
    <dbReference type="NCBI Taxonomy" id="266062"/>
    <lineage>
        <taxon>Bacteria</taxon>
        <taxon>Pseudomonadati</taxon>
        <taxon>Pseudomonadota</taxon>
        <taxon>Gammaproteobacteria</taxon>
        <taxon>Lysobacterales</taxon>
        <taxon>Lysobacteraceae</taxon>
        <taxon>Pseudoxanthomonas</taxon>
    </lineage>
</organism>
<dbReference type="CDD" id="cd03811">
    <property type="entry name" value="GT4_GT28_WabH-like"/>
    <property type="match status" value="1"/>
</dbReference>
<dbReference type="Pfam" id="PF00534">
    <property type="entry name" value="Glycos_transf_1"/>
    <property type="match status" value="1"/>
</dbReference>
<dbReference type="SUPFAM" id="SSF48452">
    <property type="entry name" value="TPR-like"/>
    <property type="match status" value="2"/>
</dbReference>
<evidence type="ECO:0000256" key="4">
    <source>
        <dbReference type="ARBA" id="ARBA00022679"/>
    </source>
</evidence>
<dbReference type="InterPro" id="IPR043148">
    <property type="entry name" value="TagF_C"/>
</dbReference>
<dbReference type="Pfam" id="PF04464">
    <property type="entry name" value="Glyphos_transf"/>
    <property type="match status" value="1"/>
</dbReference>
<keyword evidence="7" id="KW-0802">TPR repeat</keyword>
<dbReference type="Gene3D" id="3.40.50.12580">
    <property type="match status" value="1"/>
</dbReference>
<feature type="region of interest" description="Disordered" evidence="8">
    <location>
        <begin position="1"/>
        <end position="22"/>
    </location>
</feature>
<protein>
    <recommendedName>
        <fullName evidence="9">Glycosyl transferase family 1 domain-containing protein</fullName>
    </recommendedName>
</protein>
<proteinExistence type="inferred from homology"/>
<keyword evidence="11" id="KW-1185">Reference proteome</keyword>
<accession>A0ABQ6Z688</accession>
<keyword evidence="6" id="KW-0472">Membrane</keyword>
<evidence type="ECO:0000259" key="9">
    <source>
        <dbReference type="Pfam" id="PF00534"/>
    </source>
</evidence>
<dbReference type="RefSeq" id="WP_162410527.1">
    <property type="nucleotide sequence ID" value="NZ_PDWN01000009.1"/>
</dbReference>
<dbReference type="Proteomes" id="UP000788419">
    <property type="component" value="Unassembled WGS sequence"/>
</dbReference>
<gene>
    <name evidence="10" type="ORF">CSC65_10390</name>
</gene>
<keyword evidence="5" id="KW-0777">Teichoic acid biosynthesis</keyword>
<dbReference type="Pfam" id="PF13432">
    <property type="entry name" value="TPR_16"/>
    <property type="match status" value="2"/>
</dbReference>
<dbReference type="EMBL" id="PDWN01000009">
    <property type="protein sequence ID" value="KAF1694060.1"/>
    <property type="molecule type" value="Genomic_DNA"/>
</dbReference>
<evidence type="ECO:0000256" key="6">
    <source>
        <dbReference type="ARBA" id="ARBA00023136"/>
    </source>
</evidence>
<sequence>MDDHSRSHDSAPAIEAGAGHATTGTDTVPAWFDAAFYQAHNPDVAGGANAAWRHFRSDGWREFRNPAAGFDLWWYQAAHLEGDHRRDPVAHYLGSGHAAGLETTLACGERLDVARKTQFNLRTLALLDGLQAAGTVFGRIAANLAQLRLWDVADMFAVRACELEPEVAAHHALLGAIVAKRNGWRRVVTAMRAATTLEDGRADWFHALGLACERLGWLDDAAGAYASALALDGGDADTHYRLGRIEEQRGRIDAAEACYVRVMATDPEVAMLGIGLRHEREKDWTGAERAYRLRLADPAHAANARLHFAHGYLLETLYRWEEAADAYANALALEPEQAGWHYRRGWMLERLERPAEAATAYACALARQEDADWRYRQGTCLHAAGETDAAIDAWLRCVPEEPPFAPPSSVDDAARRNALLGDLQARTTDPHLHFELGLACERLGLHAEAAAAYRAGIDRHDAHAPRWNFRLGVVLHRAGRGAEACHAFLATRLFRRDFDIVPEAAAVEGQPLPARDIKLEYAEFIETLPVRDEVVLYESFHGDSVSCNPLAVFRAARERLAGRDLLHVWAVKPHAAIPEDLAAMPDVVFVQHGSPLYARYLATAGWLVNNNTFMPYFVRRPEQRYLNTWHGTPLKKLGIDIPGALFDHKNALRNLLQATHVAMPNAFTRKTLLASMQVEDVIGARIADTGQARIDLMLGADAEARARLKARLGLAADAKVILYAPTWRGSLDGASLDAALVSEAIARLAGHGARVLFSGHHMVARTLGPLPDGAMAVPAGMDITELMSVVDVLVTDYSSILFDFLPSGRPVLLYVPDLEQYRRERGLYLDPDSLPVRACATPDALEQALAAALGGAAVAGAAAEAARRDYWPLEDGGSAARTVAFFFEDDTRHVVPRAPRSKRTLLFQVGNFSPNGVTASFNRLAGSLDPSRVSVTVTVDPWTLESYPPRLERFAELPAHVARWGRISYPVANREQQWLSARQGGREVLNARQLRLLDTYYVREYARQFGSADFDVVVDFSGYAAFWTALFARGRPAGTRCAVYLHNDMDQELRSRHPQLAKVFEQYPLCDALVSVSDSLDAVNRRRFAGAPGQQPDRFHSVENCIDPGFIRARAGQELPPGLARWREGHMLLGTVGRLSPEKGHRRLLDAFARVRRAHPAARLVIVGEGPERPVLQQRIAELGLEDDVLLTGALANPYPLMRELDLFVLSSHYEGQGIVLLEALTLGRPVLSTDIPGPQSVLADGAGQLVADSTDGLAEGMCAWLDRPQAGPAWDADGYSRRALARFERAVAGID</sequence>
<comment type="subcellular location">
    <subcellularLocation>
        <location evidence="1">Cell membrane</location>
        <topology evidence="1">Peripheral membrane protein</topology>
    </subcellularLocation>
</comment>
<comment type="caution">
    <text evidence="10">The sequence shown here is derived from an EMBL/GenBank/DDBJ whole genome shotgun (WGS) entry which is preliminary data.</text>
</comment>
<dbReference type="PANTHER" id="PTHR37316:SF3">
    <property type="entry name" value="TEICHOIC ACID GLYCEROL-PHOSPHATE TRANSFERASE"/>
    <property type="match status" value="1"/>
</dbReference>
<dbReference type="SMART" id="SM00028">
    <property type="entry name" value="TPR"/>
    <property type="match status" value="6"/>
</dbReference>
<evidence type="ECO:0000313" key="10">
    <source>
        <dbReference type="EMBL" id="KAF1694060.1"/>
    </source>
</evidence>
<evidence type="ECO:0000256" key="1">
    <source>
        <dbReference type="ARBA" id="ARBA00004202"/>
    </source>
</evidence>
<feature type="repeat" description="TPR" evidence="7">
    <location>
        <begin position="236"/>
        <end position="269"/>
    </location>
</feature>
<dbReference type="InterPro" id="IPR051612">
    <property type="entry name" value="Teichoic_Acid_Biosynth"/>
</dbReference>
<dbReference type="Gene3D" id="3.40.50.2000">
    <property type="entry name" value="Glycogen Phosphorylase B"/>
    <property type="match status" value="2"/>
</dbReference>
<keyword evidence="3" id="KW-1003">Cell membrane</keyword>